<feature type="signal peptide" evidence="1">
    <location>
        <begin position="1"/>
        <end position="23"/>
    </location>
</feature>
<dbReference type="KEGG" id="pprf:DPRO_2663"/>
<gene>
    <name evidence="2" type="ORF">DPRO_2663</name>
</gene>
<dbReference type="EMBL" id="LT907975">
    <property type="protein sequence ID" value="SOB59572.1"/>
    <property type="molecule type" value="Genomic_DNA"/>
</dbReference>
<evidence type="ECO:0000313" key="2">
    <source>
        <dbReference type="EMBL" id="SOB59572.1"/>
    </source>
</evidence>
<protein>
    <submittedName>
        <fullName evidence="2">Uncharacterized protein</fullName>
    </submittedName>
</protein>
<dbReference type="AlphaFoldDB" id="A0A2C8FBY9"/>
<organism evidence="2 3">
    <name type="scientific">Pseudodesulfovibrio profundus</name>
    <dbReference type="NCBI Taxonomy" id="57320"/>
    <lineage>
        <taxon>Bacteria</taxon>
        <taxon>Pseudomonadati</taxon>
        <taxon>Thermodesulfobacteriota</taxon>
        <taxon>Desulfovibrionia</taxon>
        <taxon>Desulfovibrionales</taxon>
        <taxon>Desulfovibrionaceae</taxon>
    </lineage>
</organism>
<name>A0A2C8FBY9_9BACT</name>
<dbReference type="RefSeq" id="WP_157917478.1">
    <property type="nucleotide sequence ID" value="NZ_LT907975.1"/>
</dbReference>
<evidence type="ECO:0000313" key="3">
    <source>
        <dbReference type="Proteomes" id="UP000219215"/>
    </source>
</evidence>
<evidence type="ECO:0000256" key="1">
    <source>
        <dbReference type="SAM" id="SignalP"/>
    </source>
</evidence>
<reference evidence="3" key="1">
    <citation type="submission" date="2017-09" db="EMBL/GenBank/DDBJ databases">
        <authorList>
            <person name="Regsiter A."/>
            <person name="William W."/>
        </authorList>
    </citation>
    <scope>NUCLEOTIDE SEQUENCE [LARGE SCALE GENOMIC DNA]</scope>
    <source>
        <strain evidence="3">500-1</strain>
    </source>
</reference>
<sequence>MTKKSIIITALAAVLTLSLTAMAFAGPGYGRSGCGGPGGNGGSYGGHGTYNHMTGQ</sequence>
<proteinExistence type="predicted"/>
<feature type="chain" id="PRO_5012428848" evidence="1">
    <location>
        <begin position="24"/>
        <end position="56"/>
    </location>
</feature>
<accession>A0A2C8FBY9</accession>
<keyword evidence="1" id="KW-0732">Signal</keyword>
<dbReference type="Proteomes" id="UP000219215">
    <property type="component" value="Chromosome DPRO"/>
</dbReference>
<keyword evidence="3" id="KW-1185">Reference proteome</keyword>